<sequence length="35" mass="4106">MDLKSISWVGNIYQKFETMCLEMEEAMYQCSAPDL</sequence>
<proteinExistence type="predicted"/>
<dbReference type="PANTHER" id="PTHR34659">
    <property type="entry name" value="BNAA05G11610D PROTEIN"/>
    <property type="match status" value="1"/>
</dbReference>
<dbReference type="GO" id="GO:0061908">
    <property type="term" value="C:phagophore"/>
    <property type="evidence" value="ECO:0007669"/>
    <property type="project" value="TreeGrafter"/>
</dbReference>
<dbReference type="PANTHER" id="PTHR34659:SF14">
    <property type="match status" value="1"/>
</dbReference>
<keyword evidence="2" id="KW-1185">Reference proteome</keyword>
<gene>
    <name evidence="1" type="ORF">MTR67_032701</name>
</gene>
<evidence type="ECO:0000313" key="1">
    <source>
        <dbReference type="EMBL" id="WMV39316.1"/>
    </source>
</evidence>
<reference evidence="1" key="1">
    <citation type="submission" date="2023-08" db="EMBL/GenBank/DDBJ databases">
        <title>A de novo genome assembly of Solanum verrucosum Schlechtendal, a Mexican diploid species geographically isolated from the other diploid A-genome species in potato relatives.</title>
        <authorList>
            <person name="Hosaka K."/>
        </authorList>
    </citation>
    <scope>NUCLEOTIDE SEQUENCE</scope>
    <source>
        <tissue evidence="1">Young leaves</tissue>
    </source>
</reference>
<protein>
    <submittedName>
        <fullName evidence="1">Uncharacterized protein</fullName>
    </submittedName>
</protein>
<organism evidence="1 2">
    <name type="scientific">Solanum verrucosum</name>
    <dbReference type="NCBI Taxonomy" id="315347"/>
    <lineage>
        <taxon>Eukaryota</taxon>
        <taxon>Viridiplantae</taxon>
        <taxon>Streptophyta</taxon>
        <taxon>Embryophyta</taxon>
        <taxon>Tracheophyta</taxon>
        <taxon>Spermatophyta</taxon>
        <taxon>Magnoliopsida</taxon>
        <taxon>eudicotyledons</taxon>
        <taxon>Gunneridae</taxon>
        <taxon>Pentapetalae</taxon>
        <taxon>asterids</taxon>
        <taxon>lamiids</taxon>
        <taxon>Solanales</taxon>
        <taxon>Solanaceae</taxon>
        <taxon>Solanoideae</taxon>
        <taxon>Solaneae</taxon>
        <taxon>Solanum</taxon>
    </lineage>
</organism>
<name>A0AAF0ZG16_SOLVR</name>
<dbReference type="GO" id="GO:0006950">
    <property type="term" value="P:response to stress"/>
    <property type="evidence" value="ECO:0007669"/>
    <property type="project" value="TreeGrafter"/>
</dbReference>
<dbReference type="Proteomes" id="UP001234989">
    <property type="component" value="Chromosome 7"/>
</dbReference>
<dbReference type="InterPro" id="IPR053273">
    <property type="entry name" value="CST_Regulator"/>
</dbReference>
<accession>A0AAF0ZG16</accession>
<dbReference type="AlphaFoldDB" id="A0AAF0ZG16"/>
<dbReference type="EMBL" id="CP133618">
    <property type="protein sequence ID" value="WMV39316.1"/>
    <property type="molecule type" value="Genomic_DNA"/>
</dbReference>
<dbReference type="GO" id="GO:0005776">
    <property type="term" value="C:autophagosome"/>
    <property type="evidence" value="ECO:0007669"/>
    <property type="project" value="TreeGrafter"/>
</dbReference>
<evidence type="ECO:0000313" key="2">
    <source>
        <dbReference type="Proteomes" id="UP001234989"/>
    </source>
</evidence>